<comment type="caution">
    <text evidence="8">The sequence shown here is derived from an EMBL/GenBank/DDBJ whole genome shotgun (WGS) entry which is preliminary data.</text>
</comment>
<dbReference type="InterPro" id="IPR049326">
    <property type="entry name" value="Rhodopsin_dom_fungi"/>
</dbReference>
<keyword evidence="9" id="KW-1185">Reference proteome</keyword>
<feature type="transmembrane region" description="Helical" evidence="6">
    <location>
        <begin position="167"/>
        <end position="187"/>
    </location>
</feature>
<feature type="transmembrane region" description="Helical" evidence="6">
    <location>
        <begin position="199"/>
        <end position="217"/>
    </location>
</feature>
<feature type="domain" description="Rhodopsin" evidence="7">
    <location>
        <begin position="24"/>
        <end position="245"/>
    </location>
</feature>
<dbReference type="PANTHER" id="PTHR33048">
    <property type="entry name" value="PTH11-LIKE INTEGRAL MEMBRANE PROTEIN (AFU_ORTHOLOGUE AFUA_5G11245)"/>
    <property type="match status" value="1"/>
</dbReference>
<comment type="similarity">
    <text evidence="5">Belongs to the SAT4 family.</text>
</comment>
<organism evidence="8 9">
    <name type="scientific">Fusarium floridanum</name>
    <dbReference type="NCBI Taxonomy" id="1325733"/>
    <lineage>
        <taxon>Eukaryota</taxon>
        <taxon>Fungi</taxon>
        <taxon>Dikarya</taxon>
        <taxon>Ascomycota</taxon>
        <taxon>Pezizomycotina</taxon>
        <taxon>Sordariomycetes</taxon>
        <taxon>Hypocreomycetidae</taxon>
        <taxon>Hypocreales</taxon>
        <taxon>Nectriaceae</taxon>
        <taxon>Fusarium</taxon>
        <taxon>Fusarium solani species complex</taxon>
    </lineage>
</organism>
<dbReference type="InterPro" id="IPR052337">
    <property type="entry name" value="SAT4-like"/>
</dbReference>
<feature type="transmembrane region" description="Helical" evidence="6">
    <location>
        <begin position="119"/>
        <end position="140"/>
    </location>
</feature>
<evidence type="ECO:0000256" key="3">
    <source>
        <dbReference type="ARBA" id="ARBA00022989"/>
    </source>
</evidence>
<evidence type="ECO:0000256" key="5">
    <source>
        <dbReference type="ARBA" id="ARBA00038359"/>
    </source>
</evidence>
<reference evidence="8 9" key="1">
    <citation type="submission" date="2017-06" db="EMBL/GenBank/DDBJ databases">
        <title>Comparative genomic analysis of Ambrosia Fusariam Clade fungi.</title>
        <authorList>
            <person name="Stajich J.E."/>
            <person name="Carrillo J."/>
            <person name="Kijimoto T."/>
            <person name="Eskalen A."/>
            <person name="O'Donnell K."/>
            <person name="Kasson M."/>
        </authorList>
    </citation>
    <scope>NUCLEOTIDE SEQUENCE [LARGE SCALE GENOMIC DNA]</scope>
    <source>
        <strain evidence="8 9">NRRL62606</strain>
    </source>
</reference>
<dbReference type="EMBL" id="NKCL01001263">
    <property type="protein sequence ID" value="RSL41190.1"/>
    <property type="molecule type" value="Genomic_DNA"/>
</dbReference>
<name>A0A428NK83_9HYPO</name>
<dbReference type="Proteomes" id="UP000287972">
    <property type="component" value="Unassembled WGS sequence"/>
</dbReference>
<evidence type="ECO:0000256" key="6">
    <source>
        <dbReference type="SAM" id="Phobius"/>
    </source>
</evidence>
<evidence type="ECO:0000256" key="4">
    <source>
        <dbReference type="ARBA" id="ARBA00023136"/>
    </source>
</evidence>
<feature type="transmembrane region" description="Helical" evidence="6">
    <location>
        <begin position="6"/>
        <end position="28"/>
    </location>
</feature>
<evidence type="ECO:0000256" key="2">
    <source>
        <dbReference type="ARBA" id="ARBA00022692"/>
    </source>
</evidence>
<evidence type="ECO:0000256" key="1">
    <source>
        <dbReference type="ARBA" id="ARBA00004141"/>
    </source>
</evidence>
<evidence type="ECO:0000313" key="8">
    <source>
        <dbReference type="EMBL" id="RSL41190.1"/>
    </source>
</evidence>
<comment type="subcellular location">
    <subcellularLocation>
        <location evidence="1">Membrane</location>
        <topology evidence="1">Multi-pass membrane protein</topology>
    </subcellularLocation>
</comment>
<accession>A0A428NK83</accession>
<dbReference type="PANTHER" id="PTHR33048:SF96">
    <property type="entry name" value="INTEGRAL MEMBRANE PROTEIN"/>
    <property type="match status" value="1"/>
</dbReference>
<keyword evidence="3 6" id="KW-1133">Transmembrane helix</keyword>
<evidence type="ECO:0000313" key="9">
    <source>
        <dbReference type="Proteomes" id="UP000287972"/>
    </source>
</evidence>
<dbReference type="AlphaFoldDB" id="A0A428NK83"/>
<sequence length="254" mass="27615">MAPRDAYLPTCVTFLIIDGVAVCLRFWARGIKNAVGYDDIMMAMSLVGFIVFVVLELEAIRYGIGAAAMEEGFDINKAAMFFTIAQVVYIITTGISKMGVALVLFRLASGADMKVIRSILAATTVILGLWCLAITLVFALQCRPLSVAWGIGEGSCISSKVIGQTGLAFSVVDMSLSWFYALLPIYMLHNTQLRFKMKLSILILLGLGGLQDLFPWSSIATIIRLKFVIQVTNMSSDRGLANPDIVPITVEATL</sequence>
<feature type="transmembrane region" description="Helical" evidence="6">
    <location>
        <begin position="40"/>
        <end position="60"/>
    </location>
</feature>
<evidence type="ECO:0000259" key="7">
    <source>
        <dbReference type="Pfam" id="PF20684"/>
    </source>
</evidence>
<dbReference type="Pfam" id="PF20684">
    <property type="entry name" value="Fung_rhodopsin"/>
    <property type="match status" value="1"/>
</dbReference>
<dbReference type="GO" id="GO:0016020">
    <property type="term" value="C:membrane"/>
    <property type="evidence" value="ECO:0007669"/>
    <property type="project" value="UniProtKB-SubCell"/>
</dbReference>
<gene>
    <name evidence="8" type="ORF">CEP51_016611</name>
</gene>
<keyword evidence="4 6" id="KW-0472">Membrane</keyword>
<protein>
    <recommendedName>
        <fullName evidence="7">Rhodopsin domain-containing protein</fullName>
    </recommendedName>
</protein>
<feature type="transmembrane region" description="Helical" evidence="6">
    <location>
        <begin position="80"/>
        <end position="107"/>
    </location>
</feature>
<proteinExistence type="inferred from homology"/>
<keyword evidence="2 6" id="KW-0812">Transmembrane</keyword>